<name>A0A0M3IWF0_ASCLU</name>
<dbReference type="WBParaSite" id="ALUE_0002307801-mRNA-1">
    <property type="protein sequence ID" value="ALUE_0002307801-mRNA-1"/>
    <property type="gene ID" value="ALUE_0002307801"/>
</dbReference>
<evidence type="ECO:0000313" key="2">
    <source>
        <dbReference type="WBParaSite" id="ALUE_0002307801-mRNA-1"/>
    </source>
</evidence>
<dbReference type="AlphaFoldDB" id="A0A0M3IWF0"/>
<organism evidence="1 2">
    <name type="scientific">Ascaris lumbricoides</name>
    <name type="common">Giant roundworm</name>
    <dbReference type="NCBI Taxonomy" id="6252"/>
    <lineage>
        <taxon>Eukaryota</taxon>
        <taxon>Metazoa</taxon>
        <taxon>Ecdysozoa</taxon>
        <taxon>Nematoda</taxon>
        <taxon>Chromadorea</taxon>
        <taxon>Rhabditida</taxon>
        <taxon>Spirurina</taxon>
        <taxon>Ascaridomorpha</taxon>
        <taxon>Ascaridoidea</taxon>
        <taxon>Ascarididae</taxon>
        <taxon>Ascaris</taxon>
    </lineage>
</organism>
<keyword evidence="1" id="KW-1185">Reference proteome</keyword>
<proteinExistence type="predicted"/>
<sequence length="120" mass="13525">MQNESIFRVSAVQLNRDKIKNSSRTTLPAVAAVSVITSPPAESVTPRSEEQDCNVASVSYEKPNDKPTRATELPILPEFDYRQELPIIKETLKMVIHICCTLAQNRTVFLLVMMHRELAL</sequence>
<protein>
    <submittedName>
        <fullName evidence="2">Uncharacterized protein</fullName>
    </submittedName>
</protein>
<evidence type="ECO:0000313" key="1">
    <source>
        <dbReference type="Proteomes" id="UP000036681"/>
    </source>
</evidence>
<accession>A0A0M3IWF0</accession>
<dbReference type="Proteomes" id="UP000036681">
    <property type="component" value="Unplaced"/>
</dbReference>
<reference evidence="2" key="1">
    <citation type="submission" date="2017-02" db="UniProtKB">
        <authorList>
            <consortium name="WormBaseParasite"/>
        </authorList>
    </citation>
    <scope>IDENTIFICATION</scope>
</reference>